<dbReference type="FunFam" id="3.50.7.10:FF:000003">
    <property type="entry name" value="T-complex protein 1 subunit epsilon"/>
    <property type="match status" value="1"/>
</dbReference>
<dbReference type="Gene3D" id="1.10.560.10">
    <property type="entry name" value="GroEL-like equatorial domain"/>
    <property type="match status" value="1"/>
</dbReference>
<evidence type="ECO:0000256" key="1">
    <source>
        <dbReference type="ARBA" id="ARBA00004496"/>
    </source>
</evidence>
<evidence type="ECO:0000256" key="5">
    <source>
        <dbReference type="ARBA" id="ARBA00022741"/>
    </source>
</evidence>
<evidence type="ECO:0000256" key="3">
    <source>
        <dbReference type="ARBA" id="ARBA00011531"/>
    </source>
</evidence>
<dbReference type="NCBIfam" id="NF041082">
    <property type="entry name" value="thermosome_alpha"/>
    <property type="match status" value="1"/>
</dbReference>
<dbReference type="InterPro" id="IPR027413">
    <property type="entry name" value="GROEL-like_equatorial_sf"/>
</dbReference>
<reference evidence="11" key="1">
    <citation type="submission" date="2021-07" db="EMBL/GenBank/DDBJ databases">
        <authorList>
            <person name="Branca A.L. A."/>
        </authorList>
    </citation>
    <scope>NUCLEOTIDE SEQUENCE</scope>
</reference>
<evidence type="ECO:0000256" key="4">
    <source>
        <dbReference type="ARBA" id="ARBA00022490"/>
    </source>
</evidence>
<dbReference type="InterPro" id="IPR053374">
    <property type="entry name" value="TCP-1_chaperonin"/>
</dbReference>
<keyword evidence="6 10" id="KW-0067">ATP-binding</keyword>
<gene>
    <name evidence="11" type="ORF">PEGY_LOCUS10413</name>
</gene>
<dbReference type="GO" id="GO:0051082">
    <property type="term" value="F:unfolded protein binding"/>
    <property type="evidence" value="ECO:0007669"/>
    <property type="project" value="InterPro"/>
</dbReference>
<dbReference type="Gene3D" id="3.30.260.10">
    <property type="entry name" value="TCP-1-like chaperonin intermediate domain"/>
    <property type="match status" value="1"/>
</dbReference>
<evidence type="ECO:0000256" key="8">
    <source>
        <dbReference type="ARBA" id="ARBA00024086"/>
    </source>
</evidence>
<dbReference type="InterPro" id="IPR017998">
    <property type="entry name" value="Chaperone_TCP-1"/>
</dbReference>
<dbReference type="Gene3D" id="3.50.7.10">
    <property type="entry name" value="GroEL"/>
    <property type="match status" value="1"/>
</dbReference>
<comment type="subcellular location">
    <subcellularLocation>
        <location evidence="1">Cytoplasm</location>
    </subcellularLocation>
</comment>
<organism evidence="11 12">
    <name type="scientific">Penicillium egyptiacum</name>
    <dbReference type="NCBI Taxonomy" id="1303716"/>
    <lineage>
        <taxon>Eukaryota</taxon>
        <taxon>Fungi</taxon>
        <taxon>Dikarya</taxon>
        <taxon>Ascomycota</taxon>
        <taxon>Pezizomycotina</taxon>
        <taxon>Eurotiomycetes</taxon>
        <taxon>Eurotiomycetidae</taxon>
        <taxon>Eurotiales</taxon>
        <taxon>Aspergillaceae</taxon>
        <taxon>Penicillium</taxon>
    </lineage>
</organism>
<dbReference type="Proteomes" id="UP001154252">
    <property type="component" value="Unassembled WGS sequence"/>
</dbReference>
<dbReference type="PROSITE" id="PS00995">
    <property type="entry name" value="TCP1_3"/>
    <property type="match status" value="1"/>
</dbReference>
<dbReference type="AlphaFoldDB" id="A0A9W4P9J2"/>
<sequence>MAMQLDMSQASVLKDEQGRPFIVVRDQGKKKRQHGTEAVKSHIVAAKTVASIVKSSLGPRGLDKILISADGDITVTNDGATILGQMEITNNVAKLLVELSQSQDEEIGDGTTGVVVLAAAMLEQASDLIDKGIHPIRIADGYDQACEIAIAELDRISDEITFSKDDTTNLLKVAKTSLGSKIVSKSHDQFAKIAVDAVLSVADFERKDVDFELIKVDGKVGGSLEDSLLVRGVIVDKDFSHPQMPDEVRDAKLAILTCPFEPPKPKTKHKLDITSVEEFKKLQDYEKEKFTEMIQQLKESGANLVICQWGFDDEANHLLLQNDLPAVRWVGGPEIELIAIATNGRIVPRFEDLSSEKLGTAGVVREMSFGTTREKMLVIEECANTRAVTIFVRGSNKMIIDEAKRSLHDALCVVRNLVRDNRVVYGGGAAEIACSIAVEDAAVKSPGIEQYAMRAFADALDAVPLALSENSGLSPIETLASIKSRQVKEKNTRLGVDCMMTGTNGTPLENHSKLSCVHPSNLGSLDMREHFAIDPLIGKRQQLLLATQLCRMVLKINNVIISGDDQSEF</sequence>
<dbReference type="PANTHER" id="PTHR11353">
    <property type="entry name" value="CHAPERONIN"/>
    <property type="match status" value="1"/>
</dbReference>
<name>A0A9W4P9J2_9EURO</name>
<dbReference type="CDD" id="cd03339">
    <property type="entry name" value="TCP1_epsilon"/>
    <property type="match status" value="1"/>
</dbReference>
<dbReference type="GO" id="GO:0016887">
    <property type="term" value="F:ATP hydrolysis activity"/>
    <property type="evidence" value="ECO:0007669"/>
    <property type="project" value="InterPro"/>
</dbReference>
<dbReference type="NCBIfam" id="TIGR02343">
    <property type="entry name" value="chap_CCT_epsi"/>
    <property type="match status" value="1"/>
</dbReference>
<dbReference type="EMBL" id="CAJVRC010000902">
    <property type="protein sequence ID" value="CAG8909617.1"/>
    <property type="molecule type" value="Genomic_DNA"/>
</dbReference>
<dbReference type="InterPro" id="IPR012718">
    <property type="entry name" value="Chap_CCT_epsi"/>
</dbReference>
<evidence type="ECO:0000256" key="2">
    <source>
        <dbReference type="ARBA" id="ARBA00008020"/>
    </source>
</evidence>
<comment type="similarity">
    <text evidence="2 10">Belongs to the TCP-1 chaperonin family.</text>
</comment>
<dbReference type="GO" id="GO:0005524">
    <property type="term" value="F:ATP binding"/>
    <property type="evidence" value="ECO:0007669"/>
    <property type="project" value="UniProtKB-KW"/>
</dbReference>
<evidence type="ECO:0000313" key="11">
    <source>
        <dbReference type="EMBL" id="CAG8909617.1"/>
    </source>
</evidence>
<accession>A0A9W4P9J2</accession>
<evidence type="ECO:0000256" key="9">
    <source>
        <dbReference type="ARBA" id="ARBA00033325"/>
    </source>
</evidence>
<evidence type="ECO:0000313" key="12">
    <source>
        <dbReference type="Proteomes" id="UP001154252"/>
    </source>
</evidence>
<dbReference type="InterPro" id="IPR027409">
    <property type="entry name" value="GroEL-like_apical_dom_sf"/>
</dbReference>
<dbReference type="InterPro" id="IPR054827">
    <property type="entry name" value="thermosome_alpha"/>
</dbReference>
<dbReference type="InterPro" id="IPR027410">
    <property type="entry name" value="TCP-1-like_intermed_sf"/>
</dbReference>
<dbReference type="SUPFAM" id="SSF54849">
    <property type="entry name" value="GroEL-intermediate domain like"/>
    <property type="match status" value="1"/>
</dbReference>
<dbReference type="GO" id="GO:0140662">
    <property type="term" value="F:ATP-dependent protein folding chaperone"/>
    <property type="evidence" value="ECO:0007669"/>
    <property type="project" value="InterPro"/>
</dbReference>
<evidence type="ECO:0000256" key="10">
    <source>
        <dbReference type="RuleBase" id="RU004187"/>
    </source>
</evidence>
<keyword evidence="4" id="KW-0963">Cytoplasm</keyword>
<dbReference type="PROSITE" id="PS00750">
    <property type="entry name" value="TCP1_1"/>
    <property type="match status" value="1"/>
</dbReference>
<keyword evidence="12" id="KW-1185">Reference proteome</keyword>
<dbReference type="PRINTS" id="PR00304">
    <property type="entry name" value="TCOMPLEXTCP1"/>
</dbReference>
<comment type="subunit">
    <text evidence="3">Heterooligomeric complex of about 850 to 900 kDa that forms two stacked rings, 12 to 16 nm in diameter.</text>
</comment>
<evidence type="ECO:0000256" key="7">
    <source>
        <dbReference type="ARBA" id="ARBA00023186"/>
    </source>
</evidence>
<protein>
    <recommendedName>
        <fullName evidence="8">T-complex protein 1 subunit epsilon</fullName>
    </recommendedName>
    <alternativeName>
        <fullName evidence="9">CCT-epsilon</fullName>
    </alternativeName>
</protein>
<dbReference type="SUPFAM" id="SSF52029">
    <property type="entry name" value="GroEL apical domain-like"/>
    <property type="match status" value="1"/>
</dbReference>
<dbReference type="Pfam" id="PF00118">
    <property type="entry name" value="Cpn60_TCP1"/>
    <property type="match status" value="1"/>
</dbReference>
<dbReference type="InterPro" id="IPR002423">
    <property type="entry name" value="Cpn60/GroEL/TCP-1"/>
</dbReference>
<dbReference type="SUPFAM" id="SSF48592">
    <property type="entry name" value="GroEL equatorial domain-like"/>
    <property type="match status" value="1"/>
</dbReference>
<proteinExistence type="inferred from homology"/>
<keyword evidence="5 10" id="KW-0547">Nucleotide-binding</keyword>
<dbReference type="NCBIfam" id="NF041083">
    <property type="entry name" value="thermosome_beta"/>
    <property type="match status" value="1"/>
</dbReference>
<dbReference type="GO" id="GO:0005832">
    <property type="term" value="C:chaperonin-containing T-complex"/>
    <property type="evidence" value="ECO:0007669"/>
    <property type="project" value="UniProtKB-ARBA"/>
</dbReference>
<evidence type="ECO:0000256" key="6">
    <source>
        <dbReference type="ARBA" id="ARBA00022840"/>
    </source>
</evidence>
<dbReference type="OrthoDB" id="10248520at2759"/>
<comment type="caution">
    <text evidence="11">The sequence shown here is derived from an EMBL/GenBank/DDBJ whole genome shotgun (WGS) entry which is preliminary data.</text>
</comment>
<keyword evidence="7 10" id="KW-0143">Chaperone</keyword>
<dbReference type="InterPro" id="IPR002194">
    <property type="entry name" value="Chaperonin_TCP-1_CS"/>
</dbReference>